<dbReference type="Gene3D" id="3.30.1150.10">
    <property type="match status" value="1"/>
</dbReference>
<dbReference type="AlphaFoldDB" id="A0A1R7QAM4"/>
<organism evidence="2 3">
    <name type="scientific">Acinetobacter johnsonii</name>
    <dbReference type="NCBI Taxonomy" id="40214"/>
    <lineage>
        <taxon>Bacteria</taxon>
        <taxon>Pseudomonadati</taxon>
        <taxon>Pseudomonadota</taxon>
        <taxon>Gammaproteobacteria</taxon>
        <taxon>Moraxellales</taxon>
        <taxon>Moraxellaceae</taxon>
        <taxon>Acinetobacter</taxon>
    </lineage>
</organism>
<accession>A0A1R7QAM4</accession>
<dbReference type="Proteomes" id="UP000196240">
    <property type="component" value="Unassembled WGS sequence"/>
</dbReference>
<protein>
    <submittedName>
        <fullName evidence="2">Gram-negative bacterial tonB protein</fullName>
    </submittedName>
</protein>
<sequence length="243" mass="27489" precursor="true">MKPLFLLALSTLPFHLSHAAQPPLELTIQKSSAQSAHLTTRIQWVDFPKPQYKNSDLNQKNRAAIIRVYADETGDVTKATVQETTGLKALDEKLVNAVLQAKVKPFMEDDTALAVIGYQVFNLNLTPDDAEACHYSFDSKNWRAQQQQQKVPFQYQAQPKLALDSTQLNDHDRQIKFSFKADKHGNIKKPKIIKGSGIYELDQQVLQAVANSKVSVKRTASTLWLYKKSKFKDAIEFDLNACR</sequence>
<dbReference type="SUPFAM" id="SSF74653">
    <property type="entry name" value="TolA/TonB C-terminal domain"/>
    <property type="match status" value="1"/>
</dbReference>
<proteinExistence type="predicted"/>
<gene>
    <name evidence="2" type="ORF">ACNJC6_00922</name>
</gene>
<reference evidence="2 3" key="1">
    <citation type="submission" date="2017-02" db="EMBL/GenBank/DDBJ databases">
        <authorList>
            <person name="Peterson S.W."/>
        </authorList>
    </citation>
    <scope>NUCLEOTIDE SEQUENCE [LARGE SCALE GENOMIC DNA]</scope>
    <source>
        <strain evidence="2">C6</strain>
    </source>
</reference>
<evidence type="ECO:0000313" key="3">
    <source>
        <dbReference type="Proteomes" id="UP000196240"/>
    </source>
</evidence>
<keyword evidence="1" id="KW-0732">Signal</keyword>
<evidence type="ECO:0000256" key="1">
    <source>
        <dbReference type="SAM" id="SignalP"/>
    </source>
</evidence>
<name>A0A1R7QAM4_ACIJO</name>
<dbReference type="RefSeq" id="WP_087011544.1">
    <property type="nucleotide sequence ID" value="NZ_FUUY01000002.1"/>
</dbReference>
<evidence type="ECO:0000313" key="2">
    <source>
        <dbReference type="EMBL" id="SJX21312.1"/>
    </source>
</evidence>
<dbReference type="EMBL" id="FUUY01000002">
    <property type="protein sequence ID" value="SJX21312.1"/>
    <property type="molecule type" value="Genomic_DNA"/>
</dbReference>
<feature type="chain" id="PRO_5012164524" evidence="1">
    <location>
        <begin position="20"/>
        <end position="243"/>
    </location>
</feature>
<feature type="signal peptide" evidence="1">
    <location>
        <begin position="1"/>
        <end position="19"/>
    </location>
</feature>